<protein>
    <submittedName>
        <fullName evidence="2">Uncharacterized protein</fullName>
    </submittedName>
</protein>
<accession>A0A6A6ZMP3</accession>
<reference evidence="2" key="1">
    <citation type="journal article" date="2020" name="Stud. Mycol.">
        <title>101 Dothideomycetes genomes: a test case for predicting lifestyles and emergence of pathogens.</title>
        <authorList>
            <person name="Haridas S."/>
            <person name="Albert R."/>
            <person name="Binder M."/>
            <person name="Bloem J."/>
            <person name="Labutti K."/>
            <person name="Salamov A."/>
            <person name="Andreopoulos B."/>
            <person name="Baker S."/>
            <person name="Barry K."/>
            <person name="Bills G."/>
            <person name="Bluhm B."/>
            <person name="Cannon C."/>
            <person name="Castanera R."/>
            <person name="Culley D."/>
            <person name="Daum C."/>
            <person name="Ezra D."/>
            <person name="Gonzalez J."/>
            <person name="Henrissat B."/>
            <person name="Kuo A."/>
            <person name="Liang C."/>
            <person name="Lipzen A."/>
            <person name="Lutzoni F."/>
            <person name="Magnuson J."/>
            <person name="Mondo S."/>
            <person name="Nolan M."/>
            <person name="Ohm R."/>
            <person name="Pangilinan J."/>
            <person name="Park H.-J."/>
            <person name="Ramirez L."/>
            <person name="Alfaro M."/>
            <person name="Sun H."/>
            <person name="Tritt A."/>
            <person name="Yoshinaga Y."/>
            <person name="Zwiers L.-H."/>
            <person name="Turgeon B."/>
            <person name="Goodwin S."/>
            <person name="Spatafora J."/>
            <person name="Crous P."/>
            <person name="Grigoriev I."/>
        </authorList>
    </citation>
    <scope>NUCLEOTIDE SEQUENCE</scope>
    <source>
        <strain evidence="2">CBS 113818</strain>
    </source>
</reference>
<evidence type="ECO:0000313" key="2">
    <source>
        <dbReference type="EMBL" id="KAF2821634.1"/>
    </source>
</evidence>
<dbReference type="Proteomes" id="UP000799424">
    <property type="component" value="Unassembled WGS sequence"/>
</dbReference>
<feature type="region of interest" description="Disordered" evidence="1">
    <location>
        <begin position="15"/>
        <end position="37"/>
    </location>
</feature>
<feature type="compositionally biased region" description="Acidic residues" evidence="1">
    <location>
        <begin position="28"/>
        <end position="37"/>
    </location>
</feature>
<proteinExistence type="predicted"/>
<name>A0A6A6ZMP3_9PLEO</name>
<sequence length="332" mass="37230">MPRVAIIYTRELKGIDDTPLQSRNPTPEDTDRDPEELPGEVAEYIASHDELCSSYEAAIVRQKKLITSYREQNMSNIQAKDKLHKKVNRSKTSIASTRVLPKSLSTSAIRQCQKLETTIGRRDTTIEASAATIKKLGHTIDVSRQVHAGLLQDIDNKDAKALELEAKVKAQKAVILENKLVIAKLRSNERVSVDKTWKKLAKVVGDPTDQETQLRHADDVILAEDRLKIVKGELRAAQKDLATANRFIEEKEKGKEIKNIRTGAVPPPGRATPRPRTGSAPRQDHVNLRDRKDVCPLEFRLDNPVTCKNEKCKGRRIHRRGLNQILANSLSG</sequence>
<organism evidence="2 3">
    <name type="scientific">Ophiobolus disseminans</name>
    <dbReference type="NCBI Taxonomy" id="1469910"/>
    <lineage>
        <taxon>Eukaryota</taxon>
        <taxon>Fungi</taxon>
        <taxon>Dikarya</taxon>
        <taxon>Ascomycota</taxon>
        <taxon>Pezizomycotina</taxon>
        <taxon>Dothideomycetes</taxon>
        <taxon>Pleosporomycetidae</taxon>
        <taxon>Pleosporales</taxon>
        <taxon>Pleosporineae</taxon>
        <taxon>Phaeosphaeriaceae</taxon>
        <taxon>Ophiobolus</taxon>
    </lineage>
</organism>
<keyword evidence="3" id="KW-1185">Reference proteome</keyword>
<dbReference type="AlphaFoldDB" id="A0A6A6ZMP3"/>
<evidence type="ECO:0000313" key="3">
    <source>
        <dbReference type="Proteomes" id="UP000799424"/>
    </source>
</evidence>
<feature type="region of interest" description="Disordered" evidence="1">
    <location>
        <begin position="260"/>
        <end position="284"/>
    </location>
</feature>
<gene>
    <name evidence="2" type="ORF">CC86DRAFT_410722</name>
</gene>
<dbReference type="EMBL" id="MU006236">
    <property type="protein sequence ID" value="KAF2821634.1"/>
    <property type="molecule type" value="Genomic_DNA"/>
</dbReference>
<evidence type="ECO:0000256" key="1">
    <source>
        <dbReference type="SAM" id="MobiDB-lite"/>
    </source>
</evidence>